<dbReference type="InterPro" id="IPR000276">
    <property type="entry name" value="GPCR_Rhodpsn"/>
</dbReference>
<feature type="domain" description="G-protein coupled receptors family 1 profile" evidence="7">
    <location>
        <begin position="22"/>
        <end position="279"/>
    </location>
</feature>
<dbReference type="Pfam" id="PF00001">
    <property type="entry name" value="7tm_1"/>
    <property type="match status" value="1"/>
</dbReference>
<dbReference type="OMA" id="LMITAQW"/>
<evidence type="ECO:0000313" key="8">
    <source>
        <dbReference type="EMBL" id="ELT94261.1"/>
    </source>
</evidence>
<reference evidence="8 10" key="2">
    <citation type="journal article" date="2013" name="Nature">
        <title>Insights into bilaterian evolution from three spiralian genomes.</title>
        <authorList>
            <person name="Simakov O."/>
            <person name="Marletaz F."/>
            <person name="Cho S.J."/>
            <person name="Edsinger-Gonzales E."/>
            <person name="Havlak P."/>
            <person name="Hellsten U."/>
            <person name="Kuo D.H."/>
            <person name="Larsson T."/>
            <person name="Lv J."/>
            <person name="Arendt D."/>
            <person name="Savage R."/>
            <person name="Osoegawa K."/>
            <person name="de Jong P."/>
            <person name="Grimwood J."/>
            <person name="Chapman J.A."/>
            <person name="Shapiro H."/>
            <person name="Aerts A."/>
            <person name="Otillar R.P."/>
            <person name="Terry A.Y."/>
            <person name="Boore J.L."/>
            <person name="Grigoriev I.V."/>
            <person name="Lindberg D.R."/>
            <person name="Seaver E.C."/>
            <person name="Weisblat D.A."/>
            <person name="Putnam N.H."/>
            <person name="Rokhsar D.S."/>
        </authorList>
    </citation>
    <scope>NUCLEOTIDE SEQUENCE</scope>
    <source>
        <strain evidence="8 10">I ESC-2004</strain>
    </source>
</reference>
<dbReference type="InterPro" id="IPR017452">
    <property type="entry name" value="GPCR_Rhodpsn_7TM"/>
</dbReference>
<evidence type="ECO:0000256" key="5">
    <source>
        <dbReference type="RuleBase" id="RU000688"/>
    </source>
</evidence>
<feature type="transmembrane region" description="Helical" evidence="6">
    <location>
        <begin position="129"/>
        <end position="154"/>
    </location>
</feature>
<keyword evidence="10" id="KW-1185">Reference proteome</keyword>
<keyword evidence="5" id="KW-0675">Receptor</keyword>
<gene>
    <name evidence="8" type="ORF">CAPTEDRAFT_126990</name>
</gene>
<accession>R7TRZ1</accession>
<keyword evidence="4 6" id="KW-0472">Membrane</keyword>
<feature type="transmembrane region" description="Helical" evidence="6">
    <location>
        <begin position="261"/>
        <end position="281"/>
    </location>
</feature>
<dbReference type="EnsemblMetazoa" id="CapteT126990">
    <property type="protein sequence ID" value="CapteP126990"/>
    <property type="gene ID" value="CapteG126990"/>
</dbReference>
<feature type="transmembrane region" description="Helical" evidence="6">
    <location>
        <begin position="90"/>
        <end position="108"/>
    </location>
</feature>
<name>R7TRZ1_CAPTE</name>
<dbReference type="Proteomes" id="UP000014760">
    <property type="component" value="Unassembled WGS sequence"/>
</dbReference>
<comment type="similarity">
    <text evidence="5">Belongs to the G-protein coupled receptor 1 family.</text>
</comment>
<evidence type="ECO:0000256" key="3">
    <source>
        <dbReference type="ARBA" id="ARBA00022989"/>
    </source>
</evidence>
<feature type="transmembrane region" description="Helical" evidence="6">
    <location>
        <begin position="221"/>
        <end position="241"/>
    </location>
</feature>
<dbReference type="SMART" id="SM01381">
    <property type="entry name" value="7TM_GPCR_Srsx"/>
    <property type="match status" value="1"/>
</dbReference>
<dbReference type="Gene3D" id="1.20.1070.10">
    <property type="entry name" value="Rhodopsin 7-helix transmembrane proteins"/>
    <property type="match status" value="1"/>
</dbReference>
<dbReference type="GO" id="GO:0004930">
    <property type="term" value="F:G protein-coupled receptor activity"/>
    <property type="evidence" value="ECO:0007669"/>
    <property type="project" value="UniProtKB-KW"/>
</dbReference>
<dbReference type="PANTHER" id="PTHR45698">
    <property type="entry name" value="TRACE AMINE-ASSOCIATED RECEPTOR 19N-RELATED"/>
    <property type="match status" value="1"/>
</dbReference>
<dbReference type="EMBL" id="KB309483">
    <property type="protein sequence ID" value="ELT94261.1"/>
    <property type="molecule type" value="Genomic_DNA"/>
</dbReference>
<keyword evidence="2 5" id="KW-0812">Transmembrane</keyword>
<dbReference type="AlphaFoldDB" id="R7TRZ1"/>
<dbReference type="PROSITE" id="PS00237">
    <property type="entry name" value="G_PROTEIN_RECEP_F1_1"/>
    <property type="match status" value="1"/>
</dbReference>
<reference evidence="10" key="1">
    <citation type="submission" date="2012-12" db="EMBL/GenBank/DDBJ databases">
        <authorList>
            <person name="Hellsten U."/>
            <person name="Grimwood J."/>
            <person name="Chapman J.A."/>
            <person name="Shapiro H."/>
            <person name="Aerts A."/>
            <person name="Otillar R.P."/>
            <person name="Terry A.Y."/>
            <person name="Boore J.L."/>
            <person name="Simakov O."/>
            <person name="Marletaz F."/>
            <person name="Cho S.-J."/>
            <person name="Edsinger-Gonzales E."/>
            <person name="Havlak P."/>
            <person name="Kuo D.-H."/>
            <person name="Larsson T."/>
            <person name="Lv J."/>
            <person name="Arendt D."/>
            <person name="Savage R."/>
            <person name="Osoegawa K."/>
            <person name="de Jong P."/>
            <person name="Lindberg D.R."/>
            <person name="Seaver E.C."/>
            <person name="Weisblat D.A."/>
            <person name="Putnam N.H."/>
            <person name="Grigoriev I.V."/>
            <person name="Rokhsar D.S."/>
        </authorList>
    </citation>
    <scope>NUCLEOTIDE SEQUENCE</scope>
    <source>
        <strain evidence="10">I ESC-2004</strain>
    </source>
</reference>
<dbReference type="HOGENOM" id="CLU_009579_5_2_1"/>
<reference evidence="9" key="3">
    <citation type="submission" date="2015-06" db="UniProtKB">
        <authorList>
            <consortium name="EnsemblMetazoa"/>
        </authorList>
    </citation>
    <scope>IDENTIFICATION</scope>
</reference>
<dbReference type="EMBL" id="AMQN01012387">
    <property type="status" value="NOT_ANNOTATED_CDS"/>
    <property type="molecule type" value="Genomic_DNA"/>
</dbReference>
<evidence type="ECO:0000256" key="2">
    <source>
        <dbReference type="ARBA" id="ARBA00022692"/>
    </source>
</evidence>
<dbReference type="GO" id="GO:0016020">
    <property type="term" value="C:membrane"/>
    <property type="evidence" value="ECO:0007669"/>
    <property type="project" value="UniProtKB-SubCell"/>
</dbReference>
<dbReference type="PRINTS" id="PR00237">
    <property type="entry name" value="GPCRRHODOPSN"/>
</dbReference>
<feature type="transmembrane region" description="Helical" evidence="6">
    <location>
        <begin position="45"/>
        <end position="65"/>
    </location>
</feature>
<dbReference type="PANTHER" id="PTHR45698:SF1">
    <property type="entry name" value="TRACE AMINE-ASSOCIATED RECEPTOR 13C-LIKE"/>
    <property type="match status" value="1"/>
</dbReference>
<feature type="transmembrane region" description="Helical" evidence="6">
    <location>
        <begin position="174"/>
        <end position="200"/>
    </location>
</feature>
<dbReference type="OrthoDB" id="6106139at2759"/>
<keyword evidence="5" id="KW-0297">G-protein coupled receptor</keyword>
<protein>
    <recommendedName>
        <fullName evidence="7">G-protein coupled receptors family 1 profile domain-containing protein</fullName>
    </recommendedName>
</protein>
<evidence type="ECO:0000259" key="7">
    <source>
        <dbReference type="PROSITE" id="PS50262"/>
    </source>
</evidence>
<evidence type="ECO:0000256" key="6">
    <source>
        <dbReference type="SAM" id="Phobius"/>
    </source>
</evidence>
<evidence type="ECO:0000256" key="1">
    <source>
        <dbReference type="ARBA" id="ARBA00004370"/>
    </source>
</evidence>
<feature type="transmembrane region" description="Helical" evidence="6">
    <location>
        <begin position="6"/>
        <end position="33"/>
    </location>
</feature>
<organism evidence="8">
    <name type="scientific">Capitella teleta</name>
    <name type="common">Polychaete worm</name>
    <dbReference type="NCBI Taxonomy" id="283909"/>
    <lineage>
        <taxon>Eukaryota</taxon>
        <taxon>Metazoa</taxon>
        <taxon>Spiralia</taxon>
        <taxon>Lophotrochozoa</taxon>
        <taxon>Annelida</taxon>
        <taxon>Polychaeta</taxon>
        <taxon>Sedentaria</taxon>
        <taxon>Scolecida</taxon>
        <taxon>Capitellidae</taxon>
        <taxon>Capitella</taxon>
    </lineage>
</organism>
<sequence>MTLVQYSFNVAVAVLSTAGIFGNIIVVLILVYYKNLRKKMTTTLILNQSVVDLTCSVFLLITYSYEAESPLQVYTSIGDGLVCLLLDGKYLVFCSLNASNLCLVVITLERYLMIVHPIMHRNWITKPRLVAMATCAWVLGFAWNTGPTIPFVYVKDGRCVLFRWPDRKLQSTFGVVYSTGTFLVPVFFFIVAYSHMLIVLSKRVTQVAGETNTNKLSNAQVNVTKTMVVVTAVFLVCWTPNQIYYLLFNLGFNLRLGSPEWLVTQYLCFINCCCNPFIYAFKYDGVRSVLRKKINNFRGQIHPGNDSTLHTASS</sequence>
<dbReference type="CDD" id="cd00637">
    <property type="entry name" value="7tm_classA_rhodopsin-like"/>
    <property type="match status" value="1"/>
</dbReference>
<proteinExistence type="inferred from homology"/>
<dbReference type="SUPFAM" id="SSF81321">
    <property type="entry name" value="Family A G protein-coupled receptor-like"/>
    <property type="match status" value="1"/>
</dbReference>
<dbReference type="PROSITE" id="PS50262">
    <property type="entry name" value="G_PROTEIN_RECEP_F1_2"/>
    <property type="match status" value="1"/>
</dbReference>
<dbReference type="STRING" id="283909.R7TRZ1"/>
<evidence type="ECO:0000256" key="4">
    <source>
        <dbReference type="ARBA" id="ARBA00023136"/>
    </source>
</evidence>
<evidence type="ECO:0000313" key="10">
    <source>
        <dbReference type="Proteomes" id="UP000014760"/>
    </source>
</evidence>
<keyword evidence="5" id="KW-0807">Transducer</keyword>
<comment type="subcellular location">
    <subcellularLocation>
        <location evidence="1">Membrane</location>
    </subcellularLocation>
</comment>
<evidence type="ECO:0000313" key="9">
    <source>
        <dbReference type="EnsemblMetazoa" id="CapteP126990"/>
    </source>
</evidence>
<keyword evidence="3 6" id="KW-1133">Transmembrane helix</keyword>